<feature type="transmembrane region" description="Helical" evidence="1">
    <location>
        <begin position="469"/>
        <end position="488"/>
    </location>
</feature>
<feature type="transmembrane region" description="Helical" evidence="1">
    <location>
        <begin position="290"/>
        <end position="312"/>
    </location>
</feature>
<evidence type="ECO:0000256" key="1">
    <source>
        <dbReference type="SAM" id="Phobius"/>
    </source>
</evidence>
<feature type="transmembrane region" description="Helical" evidence="1">
    <location>
        <begin position="392"/>
        <end position="409"/>
    </location>
</feature>
<dbReference type="InterPro" id="IPR036259">
    <property type="entry name" value="MFS_trans_sf"/>
</dbReference>
<feature type="transmembrane region" description="Helical" evidence="1">
    <location>
        <begin position="171"/>
        <end position="194"/>
    </location>
</feature>
<dbReference type="OMA" id="FEKGYHY"/>
<dbReference type="InterPro" id="IPR011701">
    <property type="entry name" value="MFS"/>
</dbReference>
<dbReference type="OrthoDB" id="410267at2759"/>
<keyword evidence="1" id="KW-0472">Membrane</keyword>
<dbReference type="Pfam" id="PF07690">
    <property type="entry name" value="MFS_1"/>
    <property type="match status" value="2"/>
</dbReference>
<dbReference type="PANTHER" id="PTHR11360:SF317">
    <property type="entry name" value="MAJOR FACILITATOR SUPERFAMILY (MFS) PROFILE DOMAIN-CONTAINING PROTEIN-RELATED"/>
    <property type="match status" value="1"/>
</dbReference>
<feature type="transmembrane region" description="Helical" evidence="1">
    <location>
        <begin position="319"/>
        <end position="342"/>
    </location>
</feature>
<dbReference type="Gene3D" id="1.20.1250.20">
    <property type="entry name" value="MFS general substrate transporter like domains"/>
    <property type="match status" value="2"/>
</dbReference>
<accession>X6P0C4</accession>
<evidence type="ECO:0000313" key="2">
    <source>
        <dbReference type="EMBL" id="ETO31524.1"/>
    </source>
</evidence>
<protein>
    <recommendedName>
        <fullName evidence="4">Major facilitator superfamily (MFS) profile domain-containing protein</fullName>
    </recommendedName>
</protein>
<evidence type="ECO:0000313" key="3">
    <source>
        <dbReference type="Proteomes" id="UP000023152"/>
    </source>
</evidence>
<dbReference type="AlphaFoldDB" id="X6P0C4"/>
<sequence>MLRRGRVIFKKRYSPLANSHLKSCSRTSLQFLSNVPAGQTNEKPEKKGFWDKLIEKHGNHKVYAPENYNRWRMVPYAVSTHLCLGACYAWSIFNEPLTREIGVVAPSAQDWVLSDVMGTFMGIIISQGLAMALLGKWVEKVGPRIAGVTGSLLYGGGMMLGALGVLQHSLPLMYCGYGALAGAGMGIAYLPPVATLIRWFPDRRGLATGMAICGFGGGAIFITSLKKKFLREYFQPPEYLGPIDKIITKVSPDGKILAFVEKTQEWKEALKVTTRDLVSIGASHLQDGHWLVIVYLSCVNTYKYYLVFFFFLKKKKTTGVAATMGTLGLGYLAVCLTGALIVKSPPPGWVPPSAKQSLTTTNTNATSMKTSAVSKLQPEDVHVDDVMKTPQFWLQWCTFLSTATVGMGLMSSAKDVLVSCFGTTTAAASAMAAGPAAFAASYVQALSLANLSGRFIWASGSEYIGRKNTFLLFCCVGGPLYATLPWIVTSAFEMESYAPLALFYGSTMLIISFFGGGYSTVPAYESDLFGTKYIGAIHGRMMTASALSGIVGPMVFAKLRHREEIKAIHDLASKCDKTIFENKFGVPTDKLQTLIDNKAVSIRKLLDVLPQDTIDPTPHLYDPAFQTMGGILILGAIANGMVRPVNSKWWMRNQPKYQTNELRK</sequence>
<proteinExistence type="predicted"/>
<organism evidence="2 3">
    <name type="scientific">Reticulomyxa filosa</name>
    <dbReference type="NCBI Taxonomy" id="46433"/>
    <lineage>
        <taxon>Eukaryota</taxon>
        <taxon>Sar</taxon>
        <taxon>Rhizaria</taxon>
        <taxon>Retaria</taxon>
        <taxon>Foraminifera</taxon>
        <taxon>Monothalamids</taxon>
        <taxon>Reticulomyxidae</taxon>
        <taxon>Reticulomyxa</taxon>
    </lineage>
</organism>
<evidence type="ECO:0008006" key="4">
    <source>
        <dbReference type="Google" id="ProtNLM"/>
    </source>
</evidence>
<gene>
    <name evidence="2" type="ORF">RFI_05595</name>
</gene>
<feature type="transmembrane region" description="Helical" evidence="1">
    <location>
        <begin position="500"/>
        <end position="521"/>
    </location>
</feature>
<dbReference type="Proteomes" id="UP000023152">
    <property type="component" value="Unassembled WGS sequence"/>
</dbReference>
<feature type="transmembrane region" description="Helical" evidence="1">
    <location>
        <begin position="416"/>
        <end position="433"/>
    </location>
</feature>
<feature type="transmembrane region" description="Helical" evidence="1">
    <location>
        <begin position="533"/>
        <end position="556"/>
    </location>
</feature>
<dbReference type="InterPro" id="IPR050327">
    <property type="entry name" value="Proton-linked_MCT"/>
</dbReference>
<dbReference type="CDD" id="cd17353">
    <property type="entry name" value="MFS_OFA_like"/>
    <property type="match status" value="1"/>
</dbReference>
<keyword evidence="3" id="KW-1185">Reference proteome</keyword>
<feature type="transmembrane region" description="Helical" evidence="1">
    <location>
        <begin position="145"/>
        <end position="165"/>
    </location>
</feature>
<keyword evidence="1" id="KW-1133">Transmembrane helix</keyword>
<dbReference type="SUPFAM" id="SSF103473">
    <property type="entry name" value="MFS general substrate transporter"/>
    <property type="match status" value="2"/>
</dbReference>
<keyword evidence="1" id="KW-0812">Transmembrane</keyword>
<comment type="caution">
    <text evidence="2">The sequence shown here is derived from an EMBL/GenBank/DDBJ whole genome shotgun (WGS) entry which is preliminary data.</text>
</comment>
<feature type="transmembrane region" description="Helical" evidence="1">
    <location>
        <begin position="73"/>
        <end position="91"/>
    </location>
</feature>
<dbReference type="PANTHER" id="PTHR11360">
    <property type="entry name" value="MONOCARBOXYLATE TRANSPORTER"/>
    <property type="match status" value="1"/>
</dbReference>
<reference evidence="2 3" key="1">
    <citation type="journal article" date="2013" name="Curr. Biol.">
        <title>The Genome of the Foraminiferan Reticulomyxa filosa.</title>
        <authorList>
            <person name="Glockner G."/>
            <person name="Hulsmann N."/>
            <person name="Schleicher M."/>
            <person name="Noegel A.A."/>
            <person name="Eichinger L."/>
            <person name="Gallinger C."/>
            <person name="Pawlowski J."/>
            <person name="Sierra R."/>
            <person name="Euteneuer U."/>
            <person name="Pillet L."/>
            <person name="Moustafa A."/>
            <person name="Platzer M."/>
            <person name="Groth M."/>
            <person name="Szafranski K."/>
            <person name="Schliwa M."/>
        </authorList>
    </citation>
    <scope>NUCLEOTIDE SEQUENCE [LARGE SCALE GENOMIC DNA]</scope>
</reference>
<dbReference type="GO" id="GO:0022857">
    <property type="term" value="F:transmembrane transporter activity"/>
    <property type="evidence" value="ECO:0007669"/>
    <property type="project" value="InterPro"/>
</dbReference>
<name>X6P0C4_RETFI</name>
<feature type="transmembrane region" description="Helical" evidence="1">
    <location>
        <begin position="206"/>
        <end position="225"/>
    </location>
</feature>
<dbReference type="EMBL" id="ASPP01004866">
    <property type="protein sequence ID" value="ETO31524.1"/>
    <property type="molecule type" value="Genomic_DNA"/>
</dbReference>
<feature type="transmembrane region" description="Helical" evidence="1">
    <location>
        <begin position="111"/>
        <end position="133"/>
    </location>
</feature>